<dbReference type="GO" id="GO:0017183">
    <property type="term" value="P:protein histidyl modification to diphthamide"/>
    <property type="evidence" value="ECO:0007669"/>
    <property type="project" value="InterPro"/>
</dbReference>
<evidence type="ECO:0000256" key="4">
    <source>
        <dbReference type="ARBA" id="ARBA00022723"/>
    </source>
</evidence>
<evidence type="ECO:0000313" key="11">
    <source>
        <dbReference type="Proteomes" id="UP000790833"/>
    </source>
</evidence>
<proteinExistence type="inferred from homology"/>
<dbReference type="AlphaFoldDB" id="A0A9P7VA16"/>
<comment type="pathway">
    <text evidence="2 9">Protein modification; peptidyl-diphthamide biosynthesis.</text>
</comment>
<dbReference type="GO" id="GO:0051536">
    <property type="term" value="F:iron-sulfur cluster binding"/>
    <property type="evidence" value="ECO:0007669"/>
    <property type="project" value="UniProtKB-KW"/>
</dbReference>
<dbReference type="SFLD" id="SFLDF00408">
    <property type="entry name" value="Diphthamide_biosynthesis_famil"/>
    <property type="match status" value="1"/>
</dbReference>
<comment type="subcellular location">
    <subcellularLocation>
        <location evidence="9">Cytoplasm</location>
    </subcellularLocation>
</comment>
<evidence type="ECO:0000256" key="1">
    <source>
        <dbReference type="ARBA" id="ARBA00001966"/>
    </source>
</evidence>
<comment type="function">
    <text evidence="8">Required for the first step of diphthamide biosynthesis, a post-translational modification of histidine which occurs in elongation factor 2. DPH1 and DPH2 transfer a 3-amino-3-carboxypropyl (ACP) group from S-adenosyl-L-methionine (SAM) to a histidine residue, the reaction is assisted by a reduction system comprising DPH3 and a NADH-dependent reductase, predominantly CBR1. Facilitates the reduction of the catalytic iron-sulfur cluster found in the DPH1 subunit.</text>
</comment>
<dbReference type="EMBL" id="JAHMUF010000009">
    <property type="protein sequence ID" value="KAG7193970.1"/>
    <property type="molecule type" value="Genomic_DNA"/>
</dbReference>
<dbReference type="SFLD" id="SFLDS00032">
    <property type="entry name" value="Radical_SAM_3-amino-3-carboxyp"/>
    <property type="match status" value="1"/>
</dbReference>
<organism evidence="10 11">
    <name type="scientific">Scheffersomyces spartinae</name>
    <dbReference type="NCBI Taxonomy" id="45513"/>
    <lineage>
        <taxon>Eukaryota</taxon>
        <taxon>Fungi</taxon>
        <taxon>Dikarya</taxon>
        <taxon>Ascomycota</taxon>
        <taxon>Saccharomycotina</taxon>
        <taxon>Pichiomycetes</taxon>
        <taxon>Debaryomycetaceae</taxon>
        <taxon>Scheffersomyces</taxon>
    </lineage>
</organism>
<accession>A0A9P7VA16</accession>
<dbReference type="InterPro" id="IPR042265">
    <property type="entry name" value="DPH1/DPH2_3"/>
</dbReference>
<dbReference type="OrthoDB" id="449241at2759"/>
<comment type="caution">
    <text evidence="10">The sequence shown here is derived from an EMBL/GenBank/DDBJ whole genome shotgun (WGS) entry which is preliminary data.</text>
</comment>
<keyword evidence="9" id="KW-0963">Cytoplasm</keyword>
<evidence type="ECO:0000256" key="9">
    <source>
        <dbReference type="RuleBase" id="RU364133"/>
    </source>
</evidence>
<protein>
    <recommendedName>
        <fullName evidence="9">2-(3-amino-3-carboxypropyl)histidine synthase subunit 2</fullName>
    </recommendedName>
</protein>
<dbReference type="RefSeq" id="XP_043049517.1">
    <property type="nucleotide sequence ID" value="XM_043195812.1"/>
</dbReference>
<dbReference type="NCBIfam" id="TIGR00322">
    <property type="entry name" value="diphth2_R"/>
    <property type="match status" value="1"/>
</dbReference>
<dbReference type="GO" id="GO:0090560">
    <property type="term" value="F:2-(3-amino-3-carboxypropyl)histidine synthase activity"/>
    <property type="evidence" value="ECO:0007669"/>
    <property type="project" value="InterPro"/>
</dbReference>
<evidence type="ECO:0000256" key="6">
    <source>
        <dbReference type="ARBA" id="ARBA00023014"/>
    </source>
</evidence>
<evidence type="ECO:0000256" key="8">
    <source>
        <dbReference type="ARBA" id="ARBA00054092"/>
    </source>
</evidence>
<dbReference type="Gene3D" id="3.40.50.11860">
    <property type="entry name" value="Diphthamide synthesis DPH1/DPH2 domain 3"/>
    <property type="match status" value="1"/>
</dbReference>
<comment type="cofactor">
    <cofactor evidence="1">
        <name>[4Fe-4S] cluster</name>
        <dbReference type="ChEBI" id="CHEBI:49883"/>
    </cofactor>
</comment>
<name>A0A9P7VA16_9ASCO</name>
<evidence type="ECO:0000256" key="3">
    <source>
        <dbReference type="ARBA" id="ARBA00006179"/>
    </source>
</evidence>
<evidence type="ECO:0000256" key="7">
    <source>
        <dbReference type="ARBA" id="ARBA00034128"/>
    </source>
</evidence>
<evidence type="ECO:0000256" key="2">
    <source>
        <dbReference type="ARBA" id="ARBA00005156"/>
    </source>
</evidence>
<dbReference type="NCBIfam" id="TIGR00272">
    <property type="entry name" value="DPH2"/>
    <property type="match status" value="1"/>
</dbReference>
<comment type="function">
    <text evidence="9">Required for the first step of diphthamide biosynthesis, a post-translational modification of histidine which occurs in elongation factor 2. DPH1 and DPH2 transfer a 3-amino-3-carboxypropyl (ACP) group from S-adenosyl-L-methionine (SAM) to a histidine residue, the reaction is assisted by a reduction system comprising DPH3 and a NADH-dependent reductase. Facilitates the reduction of the catalytic iron-sulfur cluster found in the DPH1 subunit.</text>
</comment>
<dbReference type="GeneID" id="66118543"/>
<dbReference type="Pfam" id="PF01866">
    <property type="entry name" value="Diphthamide_syn"/>
    <property type="match status" value="1"/>
</dbReference>
<dbReference type="PANTHER" id="PTHR10762:SF2">
    <property type="entry name" value="2-(3-AMINO-3-CARBOXYPROPYL)HISTIDINE SYNTHASE SUBUNIT 2"/>
    <property type="match status" value="1"/>
</dbReference>
<dbReference type="Proteomes" id="UP000790833">
    <property type="component" value="Unassembled WGS sequence"/>
</dbReference>
<dbReference type="GO" id="GO:0005737">
    <property type="term" value="C:cytoplasm"/>
    <property type="evidence" value="ECO:0007669"/>
    <property type="project" value="UniProtKB-SubCell"/>
</dbReference>
<evidence type="ECO:0000313" key="10">
    <source>
        <dbReference type="EMBL" id="KAG7193970.1"/>
    </source>
</evidence>
<keyword evidence="4 9" id="KW-0479">Metal-binding</keyword>
<dbReference type="InterPro" id="IPR042263">
    <property type="entry name" value="DPH1/DPH2_1"/>
</dbReference>
<dbReference type="Gene3D" id="3.40.50.11840">
    <property type="entry name" value="Diphthamide synthesis DPH1/DPH2 domain 1"/>
    <property type="match status" value="1"/>
</dbReference>
<evidence type="ECO:0000256" key="5">
    <source>
        <dbReference type="ARBA" id="ARBA00023004"/>
    </source>
</evidence>
<comment type="subunit">
    <text evidence="7">Component of the 2-(3-amino-3-carboxypropyl)histidine synthase complex composed of DPH1, DPH2, DPH3 and a NADH-dependent reductase, predominantly CBR1.</text>
</comment>
<keyword evidence="5 9" id="KW-0408">Iron</keyword>
<comment type="similarity">
    <text evidence="3 9">Belongs to the DPH1/DPH2 family. DPH2 subfamily.</text>
</comment>
<dbReference type="FunFam" id="3.40.50.11860:FF:000001">
    <property type="entry name" value="2-(3-amino-3-carboxypropyl)histidine synthase subunit 2"/>
    <property type="match status" value="1"/>
</dbReference>
<dbReference type="PANTHER" id="PTHR10762">
    <property type="entry name" value="DIPHTHAMIDE BIOSYNTHESIS PROTEIN"/>
    <property type="match status" value="1"/>
</dbReference>
<keyword evidence="6 9" id="KW-0411">Iron-sulfur</keyword>
<dbReference type="SFLD" id="SFLDG01121">
    <property type="entry name" value="Diphthamide_biosynthesis"/>
    <property type="match status" value="1"/>
</dbReference>
<sequence length="589" mass="66238">MSDGEQVTSAPALSTYQDECTFSYAQIPEGVRNKQYLGLDSKASSEDTVQAIRHYYDLDELVTILAEQDEETKERRYKKVTLQFPDELLGDSACIVQELQRELGLIVESSTRTENSELCSGQCSCGSDNNTCHVKKDESEGQKIWILADTSYSACCVDEVAAEHVKSDLVIHFGDACLNTIESLPVVYVFGRPIFDVEAIRERFVSEYPEKEAKILLMADATNTRYLKGLYERLLLDYPNIAYADLVLDPKADARIIGYNPQTVVKPINLMLNRNLVGIDFECDEEEEQEAREQAIDSKLCEYSLFHITQPHAPRLLQLITKFETVKVYNHVEDEMFEGPFPNLRVRYRALHMARAAGTVGLLVNTLSLANTKNLLNLMAKKIKKAGKKLYTFVVGKPNIAKLANFEAIDVWCVLGCDHQGIILDQDREYYKPIVTPFELSLVLGDEFSWTGKWVTDYQRVISLFENGQDEEPDQQEAMTSETYEDIEEPTFNPVTGQFAESRPLRRLQYLQISGATENDSSSTAVVKKLSSEVAIKGSVSTSAVTLQNRSWTGLGSDFNEDLEEGSIAEQGRGGIARGYDYDKDIHAI</sequence>
<keyword evidence="11" id="KW-1185">Reference proteome</keyword>
<gene>
    <name evidence="10" type="primary">DPH2</name>
    <name evidence="10" type="ORF">KQ657_005169</name>
</gene>
<reference evidence="10" key="1">
    <citation type="submission" date="2021-03" db="EMBL/GenBank/DDBJ databases">
        <authorList>
            <person name="Palmer J.M."/>
        </authorList>
    </citation>
    <scope>NUCLEOTIDE SEQUENCE</scope>
    <source>
        <strain evidence="10">ARV_011</strain>
    </source>
</reference>
<dbReference type="InterPro" id="IPR010014">
    <property type="entry name" value="DHP2"/>
</dbReference>
<dbReference type="GO" id="GO:0046872">
    <property type="term" value="F:metal ion binding"/>
    <property type="evidence" value="ECO:0007669"/>
    <property type="project" value="UniProtKB-KW"/>
</dbReference>
<dbReference type="InterPro" id="IPR016435">
    <property type="entry name" value="DPH1/DPH2"/>
</dbReference>